<organism evidence="2 3">
    <name type="scientific">Treponema socranskii subsp. socranskii VPI DR56BR1116 = ATCC 35536</name>
    <dbReference type="NCBI Taxonomy" id="1125725"/>
    <lineage>
        <taxon>Bacteria</taxon>
        <taxon>Pseudomonadati</taxon>
        <taxon>Spirochaetota</taxon>
        <taxon>Spirochaetia</taxon>
        <taxon>Spirochaetales</taxon>
        <taxon>Treponemataceae</taxon>
        <taxon>Treponema</taxon>
    </lineage>
</organism>
<comment type="caution">
    <text evidence="2">The sequence shown here is derived from an EMBL/GenBank/DDBJ whole genome shotgun (WGS) entry which is preliminary data.</text>
</comment>
<keyword evidence="1" id="KW-0812">Transmembrane</keyword>
<dbReference type="PATRIC" id="fig|1125725.3.peg.761"/>
<gene>
    <name evidence="2" type="ORF">HMPREF1325_1950</name>
</gene>
<feature type="transmembrane region" description="Helical" evidence="1">
    <location>
        <begin position="109"/>
        <end position="133"/>
    </location>
</feature>
<dbReference type="eggNOG" id="ENOG5031CW5">
    <property type="taxonomic scope" value="Bacteria"/>
</dbReference>
<sequence>MPDFGDRGSVTFAAKRGHAGLRNIGLPAVLFMQATMAKRFLYYVFTAFSSAAKAIILIVLCVLVGCAVTFPLWRFATSLPSVYTAVVLSLFAAYVVYKTARAIKKSTRRTVLCIVLNIVIIASGLTAAVALVFAGARFIAIPVIILIPVLCIISSRLLRGEQ</sequence>
<proteinExistence type="predicted"/>
<dbReference type="EMBL" id="AUZJ01000014">
    <property type="protein sequence ID" value="ERF61249.1"/>
    <property type="molecule type" value="Genomic_DNA"/>
</dbReference>
<feature type="transmembrane region" description="Helical" evidence="1">
    <location>
        <begin position="139"/>
        <end position="158"/>
    </location>
</feature>
<protein>
    <submittedName>
        <fullName evidence="2">Uncharacterized protein</fullName>
    </submittedName>
</protein>
<feature type="transmembrane region" description="Helical" evidence="1">
    <location>
        <begin position="79"/>
        <end position="97"/>
    </location>
</feature>
<evidence type="ECO:0000313" key="3">
    <source>
        <dbReference type="Proteomes" id="UP000016412"/>
    </source>
</evidence>
<reference evidence="2 3" key="1">
    <citation type="submission" date="2013-08" db="EMBL/GenBank/DDBJ databases">
        <authorList>
            <person name="Durkin A.S."/>
            <person name="Haft D.R."/>
            <person name="McCorrison J."/>
            <person name="Torralba M."/>
            <person name="Gillis M."/>
            <person name="Haft D.H."/>
            <person name="Methe B."/>
            <person name="Sutton G."/>
            <person name="Nelson K.E."/>
        </authorList>
    </citation>
    <scope>NUCLEOTIDE SEQUENCE [LARGE SCALE GENOMIC DNA]</scope>
    <source>
        <strain evidence="2 3">VPI DR56BR1116</strain>
    </source>
</reference>
<evidence type="ECO:0000256" key="1">
    <source>
        <dbReference type="SAM" id="Phobius"/>
    </source>
</evidence>
<keyword evidence="1" id="KW-1133">Transmembrane helix</keyword>
<accession>U1GXG7</accession>
<dbReference type="Proteomes" id="UP000016412">
    <property type="component" value="Unassembled WGS sequence"/>
</dbReference>
<name>U1GXG7_TRESO</name>
<keyword evidence="1" id="KW-0472">Membrane</keyword>
<dbReference type="AlphaFoldDB" id="U1GXG7"/>
<evidence type="ECO:0000313" key="2">
    <source>
        <dbReference type="EMBL" id="ERF61249.1"/>
    </source>
</evidence>
<feature type="transmembrane region" description="Helical" evidence="1">
    <location>
        <begin position="40"/>
        <end position="73"/>
    </location>
</feature>
<dbReference type="STRING" id="1125725.HMPREF1325_1950"/>